<accession>F4S3K0</accession>
<dbReference type="KEGG" id="mlr:MELLADRAFT_67552"/>
<proteinExistence type="predicted"/>
<sequence length="494" mass="55123">MPKPTSAAQLSQTSETKKQLQIEGPQYSPEELSVTHSKAWDAFIFSWCNKNIVILNPHPYISMIGQFTPANFLQDFKNNTSFISGKTGATSHASVSTVDGASKQLQIEGPLYPASKATNSCSGSGPASLVTFKPPKQQLSIEIFTASNSLQDVNDISTPLSGQTCSTTHDEASIDDEAVQISRTFHAKSGNPWYKPNTFNFDAIAQSDPPESISRHERFLWNALKNFAMPTPTFIERGMHYVLAALVLIGSDAEKAHFSQELPDVSPISRGARTAYSCWHHYKKLSSLRWAKIVAKKSEAAADGCIEDLDRLIAIIYTMVETFASIWASTTLKADIEATEQSIKKSRSTKEIDRLTSGLEQLKKTRSQIKVEYTNLPALVGFLCSGVKGLMIYPTDGRVFSPLRAVNFLLVTSHLAQSDQSISEPIWKRTQSYIVDFLKAVILPTKEWVPRELNRYHLAKALFLDFSDYCISRNMTTIYIPKCRNYKVNDKTYM</sequence>
<evidence type="ECO:0000256" key="1">
    <source>
        <dbReference type="SAM" id="Coils"/>
    </source>
</evidence>
<dbReference type="InParanoid" id="F4S3K0"/>
<dbReference type="GeneID" id="18930846"/>
<evidence type="ECO:0000313" key="4">
    <source>
        <dbReference type="Proteomes" id="UP000001072"/>
    </source>
</evidence>
<feature type="compositionally biased region" description="Polar residues" evidence="2">
    <location>
        <begin position="1"/>
        <end position="14"/>
    </location>
</feature>
<dbReference type="EMBL" id="GL883144">
    <property type="protein sequence ID" value="EGG00682.1"/>
    <property type="molecule type" value="Genomic_DNA"/>
</dbReference>
<dbReference type="AlphaFoldDB" id="F4S3K0"/>
<feature type="coiled-coil region" evidence="1">
    <location>
        <begin position="345"/>
        <end position="372"/>
    </location>
</feature>
<evidence type="ECO:0000256" key="2">
    <source>
        <dbReference type="SAM" id="MobiDB-lite"/>
    </source>
</evidence>
<gene>
    <name evidence="3" type="ORF">MELLADRAFT_67552</name>
</gene>
<dbReference type="Proteomes" id="UP000001072">
    <property type="component" value="Unassembled WGS sequence"/>
</dbReference>
<protein>
    <submittedName>
        <fullName evidence="3">Uncharacterized protein</fullName>
    </submittedName>
</protein>
<keyword evidence="1" id="KW-0175">Coiled coil</keyword>
<name>F4S3K0_MELLP</name>
<evidence type="ECO:0000313" key="3">
    <source>
        <dbReference type="EMBL" id="EGG00682.1"/>
    </source>
</evidence>
<dbReference type="HOGENOM" id="CLU_552166_0_0_1"/>
<dbReference type="RefSeq" id="XP_007415953.1">
    <property type="nucleotide sequence ID" value="XM_007415891.1"/>
</dbReference>
<dbReference type="VEuPathDB" id="FungiDB:MELLADRAFT_67552"/>
<organism evidence="4">
    <name type="scientific">Melampsora larici-populina (strain 98AG31 / pathotype 3-4-7)</name>
    <name type="common">Poplar leaf rust fungus</name>
    <dbReference type="NCBI Taxonomy" id="747676"/>
    <lineage>
        <taxon>Eukaryota</taxon>
        <taxon>Fungi</taxon>
        <taxon>Dikarya</taxon>
        <taxon>Basidiomycota</taxon>
        <taxon>Pucciniomycotina</taxon>
        <taxon>Pucciniomycetes</taxon>
        <taxon>Pucciniales</taxon>
        <taxon>Melampsoraceae</taxon>
        <taxon>Melampsora</taxon>
    </lineage>
</organism>
<feature type="region of interest" description="Disordered" evidence="2">
    <location>
        <begin position="1"/>
        <end position="24"/>
    </location>
</feature>
<reference evidence="4" key="1">
    <citation type="journal article" date="2011" name="Proc. Natl. Acad. Sci. U.S.A.">
        <title>Obligate biotrophy features unraveled by the genomic analysis of rust fungi.</title>
        <authorList>
            <person name="Duplessis S."/>
            <person name="Cuomo C.A."/>
            <person name="Lin Y.-C."/>
            <person name="Aerts A."/>
            <person name="Tisserant E."/>
            <person name="Veneault-Fourrey C."/>
            <person name="Joly D.L."/>
            <person name="Hacquard S."/>
            <person name="Amselem J."/>
            <person name="Cantarel B.L."/>
            <person name="Chiu R."/>
            <person name="Coutinho P.M."/>
            <person name="Feau N."/>
            <person name="Field M."/>
            <person name="Frey P."/>
            <person name="Gelhaye E."/>
            <person name="Goldberg J."/>
            <person name="Grabherr M.G."/>
            <person name="Kodira C.D."/>
            <person name="Kohler A."/>
            <person name="Kuees U."/>
            <person name="Lindquist E.A."/>
            <person name="Lucas S.M."/>
            <person name="Mago R."/>
            <person name="Mauceli E."/>
            <person name="Morin E."/>
            <person name="Murat C."/>
            <person name="Pangilinan J.L."/>
            <person name="Park R."/>
            <person name="Pearson M."/>
            <person name="Quesneville H."/>
            <person name="Rouhier N."/>
            <person name="Sakthikumar S."/>
            <person name="Salamov A.A."/>
            <person name="Schmutz J."/>
            <person name="Selles B."/>
            <person name="Shapiro H."/>
            <person name="Tanguay P."/>
            <person name="Tuskan G.A."/>
            <person name="Henrissat B."/>
            <person name="Van de Peer Y."/>
            <person name="Rouze P."/>
            <person name="Ellis J.G."/>
            <person name="Dodds P.N."/>
            <person name="Schein J.E."/>
            <person name="Zhong S."/>
            <person name="Hamelin R.C."/>
            <person name="Grigoriev I.V."/>
            <person name="Szabo L.J."/>
            <person name="Martin F."/>
        </authorList>
    </citation>
    <scope>NUCLEOTIDE SEQUENCE [LARGE SCALE GENOMIC DNA]</scope>
    <source>
        <strain evidence="4">98AG31 / pathotype 3-4-7</strain>
    </source>
</reference>
<keyword evidence="4" id="KW-1185">Reference proteome</keyword>